<protein>
    <submittedName>
        <fullName evidence="1">Swarming motility protein SwrB</fullName>
    </submittedName>
</protein>
<proteinExistence type="predicted"/>
<reference evidence="2" key="1">
    <citation type="journal article" date="2019" name="Int. J. Syst. Evol. Microbiol.">
        <title>The Global Catalogue of Microorganisms (GCM) 10K type strain sequencing project: providing services to taxonomists for standard genome sequencing and annotation.</title>
        <authorList>
            <consortium name="The Broad Institute Genomics Platform"/>
            <consortium name="The Broad Institute Genome Sequencing Center for Infectious Disease"/>
            <person name="Wu L."/>
            <person name="Ma J."/>
        </authorList>
    </citation>
    <scope>NUCLEOTIDE SEQUENCE [LARGE SCALE GENOMIC DNA]</scope>
    <source>
        <strain evidence="2">CGMCC 1.14993</strain>
    </source>
</reference>
<dbReference type="OrthoDB" id="1708317at2"/>
<organism evidence="1 2">
    <name type="scientific">Gottfriedia solisilvae</name>
    <dbReference type="NCBI Taxonomy" id="1516104"/>
    <lineage>
        <taxon>Bacteria</taxon>
        <taxon>Bacillati</taxon>
        <taxon>Bacillota</taxon>
        <taxon>Bacilli</taxon>
        <taxon>Bacillales</taxon>
        <taxon>Bacillaceae</taxon>
        <taxon>Gottfriedia</taxon>
    </lineage>
</organism>
<dbReference type="EMBL" id="BMHB01000001">
    <property type="protein sequence ID" value="GGI14174.1"/>
    <property type="molecule type" value="Genomic_DNA"/>
</dbReference>
<dbReference type="Proteomes" id="UP000626244">
    <property type="component" value="Unassembled WGS sequence"/>
</dbReference>
<name>A0A8J3AI28_9BACI</name>
<gene>
    <name evidence="1" type="primary">swrB</name>
    <name evidence="1" type="ORF">GCM10007380_21620</name>
</gene>
<sequence>MTVLIIFCFILFLLLCVWNVYLTMQLSKYKEIETSLFQIKQETEDVLYSFIEEWKEENEQFLNKLSDNSNNNKQVEKAPPINRNESFVSKKPNLVKRFDFVEKQTEIDYKDLLLNESDQNNISERIQNREKLVAESVKPTEKLAPDRPSNSLLDEIISMKNDGLTTDEIAKKLDKGKTEIELMLKLRQ</sequence>
<evidence type="ECO:0000313" key="1">
    <source>
        <dbReference type="EMBL" id="GGI14174.1"/>
    </source>
</evidence>
<dbReference type="AlphaFoldDB" id="A0A8J3AI28"/>
<accession>A0A8J3AI28</accession>
<evidence type="ECO:0000313" key="2">
    <source>
        <dbReference type="Proteomes" id="UP000626244"/>
    </source>
</evidence>
<keyword evidence="2" id="KW-1185">Reference proteome</keyword>
<comment type="caution">
    <text evidence="1">The sequence shown here is derived from an EMBL/GenBank/DDBJ whole genome shotgun (WGS) entry which is preliminary data.</text>
</comment>
<dbReference type="RefSeq" id="WP_087998520.1">
    <property type="nucleotide sequence ID" value="NZ_BMHB01000001.1"/>
</dbReference>